<name>A0A3G6YKW8_ACIPI</name>
<organism evidence="1 2">
    <name type="scientific">Acinetobacter pittii</name>
    <name type="common">Acinetobacter genomosp. 3</name>
    <dbReference type="NCBI Taxonomy" id="48296"/>
    <lineage>
        <taxon>Bacteria</taxon>
        <taxon>Pseudomonadati</taxon>
        <taxon>Pseudomonadota</taxon>
        <taxon>Gammaproteobacteria</taxon>
        <taxon>Moraxellales</taxon>
        <taxon>Moraxellaceae</taxon>
        <taxon>Acinetobacter</taxon>
        <taxon>Acinetobacter calcoaceticus/baumannii complex</taxon>
    </lineage>
</organism>
<gene>
    <name evidence="1" type="ORF">DKE52_016980</name>
</gene>
<accession>A0A3G6YKW8</accession>
<sequence>MLQKKVPLSNDQIDKHGQRMSVLALENAMRQTNVKIMSSHAEHNFINPPIGRMENAQIEKDDKGVTWLFGTYSLFELEDIEKENPIENRCLSIHSQDSGNITIFYDKSYEDEGLEAEIEHLQQLFDPNNKNSI</sequence>
<reference evidence="1 2" key="2">
    <citation type="submission" date="2018-12" db="EMBL/GenBank/DDBJ databases">
        <title>Molecular Epidemiology of Emerging Carbapenem-Resistance in Acinetobacter nosocomialis and Acinetobacter pittii in Taiwan, 2010-2014.</title>
        <authorList>
            <person name="Huang W.-C."/>
            <person name="Wang H.-Y."/>
            <person name="Lai J.-F."/>
            <person name="Lauderdale T.-L."/>
            <person name="Sytwu H.-K."/>
        </authorList>
    </citation>
    <scope>NUCLEOTIDE SEQUENCE [LARGE SCALE GENOMIC DNA]</scope>
    <source>
        <strain evidence="1 2">2014S06-099</strain>
    </source>
</reference>
<protein>
    <submittedName>
        <fullName evidence="1">Uncharacterized protein</fullName>
    </submittedName>
</protein>
<dbReference type="AlphaFoldDB" id="A0A3G6YKW8"/>
<reference evidence="1 2" key="1">
    <citation type="submission" date="2018-11" db="EMBL/GenBank/DDBJ databases">
        <authorList>
            <person name="Kuo S.-C."/>
            <person name="Chen F.-J."/>
            <person name="Liao Y.-C."/>
        </authorList>
    </citation>
    <scope>NUCLEOTIDE SEQUENCE [LARGE SCALE GENOMIC DNA]</scope>
    <source>
        <strain evidence="1 2">2014S06-099</strain>
    </source>
</reference>
<dbReference type="EMBL" id="CP033540">
    <property type="protein sequence ID" value="AZC01079.1"/>
    <property type="molecule type" value="Genomic_DNA"/>
</dbReference>
<proteinExistence type="predicted"/>
<evidence type="ECO:0000313" key="2">
    <source>
        <dbReference type="Proteomes" id="UP000254410"/>
    </source>
</evidence>
<evidence type="ECO:0000313" key="1">
    <source>
        <dbReference type="EMBL" id="AZC01079.1"/>
    </source>
</evidence>
<dbReference type="Proteomes" id="UP000254410">
    <property type="component" value="Chromosome"/>
</dbReference>